<evidence type="ECO:0000313" key="2">
    <source>
        <dbReference type="EMBL" id="PSL54280.1"/>
    </source>
</evidence>
<name>A0A2P8I758_SACCR</name>
<dbReference type="InterPro" id="IPR003560">
    <property type="entry name" value="DHB_DH"/>
</dbReference>
<gene>
    <name evidence="2" type="ORF">B0I31_107338</name>
</gene>
<dbReference type="SUPFAM" id="SSF51735">
    <property type="entry name" value="NAD(P)-binding Rossmann-fold domains"/>
    <property type="match status" value="1"/>
</dbReference>
<evidence type="ECO:0000313" key="3">
    <source>
        <dbReference type="Proteomes" id="UP000241118"/>
    </source>
</evidence>
<dbReference type="InterPro" id="IPR032710">
    <property type="entry name" value="NTF2-like_dom_sf"/>
</dbReference>
<dbReference type="Gene3D" id="3.10.450.50">
    <property type="match status" value="1"/>
</dbReference>
<dbReference type="AlphaFoldDB" id="A0A2P8I758"/>
<evidence type="ECO:0000259" key="1">
    <source>
        <dbReference type="Pfam" id="PF12680"/>
    </source>
</evidence>
<feature type="domain" description="SnoaL-like" evidence="1">
    <location>
        <begin position="238"/>
        <end position="323"/>
    </location>
</feature>
<dbReference type="PANTHER" id="PTHR43431:SF1">
    <property type="entry name" value="OS08G0476300 PROTEIN"/>
    <property type="match status" value="1"/>
</dbReference>
<dbReference type="GO" id="GO:0008667">
    <property type="term" value="F:2,3-dihydro-2,3-dihydroxybenzoate dehydrogenase activity"/>
    <property type="evidence" value="ECO:0007669"/>
    <property type="project" value="InterPro"/>
</dbReference>
<protein>
    <submittedName>
        <fullName evidence="2">Uncharacterized protein (TIGR02246 family)</fullName>
    </submittedName>
</protein>
<reference evidence="2 3" key="1">
    <citation type="submission" date="2018-03" db="EMBL/GenBank/DDBJ databases">
        <title>Genomic Encyclopedia of Type Strains, Phase III (KMG-III): the genomes of soil and plant-associated and newly described type strains.</title>
        <authorList>
            <person name="Whitman W."/>
        </authorList>
    </citation>
    <scope>NUCLEOTIDE SEQUENCE [LARGE SCALE GENOMIC DNA]</scope>
    <source>
        <strain evidence="2 3">CGMCC 4.7097</strain>
    </source>
</reference>
<dbReference type="PRINTS" id="PR01397">
    <property type="entry name" value="DHBDHDRGNASE"/>
</dbReference>
<dbReference type="InterPro" id="IPR037401">
    <property type="entry name" value="SnoaL-like"/>
</dbReference>
<dbReference type="Pfam" id="PF00106">
    <property type="entry name" value="adh_short"/>
    <property type="match status" value="1"/>
</dbReference>
<dbReference type="Proteomes" id="UP000241118">
    <property type="component" value="Unassembled WGS sequence"/>
</dbReference>
<proteinExistence type="predicted"/>
<dbReference type="Pfam" id="PF12680">
    <property type="entry name" value="SnoaL_2"/>
    <property type="match status" value="1"/>
</dbReference>
<dbReference type="PANTHER" id="PTHR43431">
    <property type="entry name" value="OXIDOREDUCTASE, SHORT CHAIN DEHYDROGENASE/REDUCTASE FAMILY (AFU_ORTHOLOGUE AFUA_5G14000)"/>
    <property type="match status" value="1"/>
</dbReference>
<accession>A0A2P8I758</accession>
<dbReference type="GO" id="GO:0019290">
    <property type="term" value="P:siderophore biosynthetic process"/>
    <property type="evidence" value="ECO:0007669"/>
    <property type="project" value="InterPro"/>
</dbReference>
<dbReference type="SUPFAM" id="SSF54427">
    <property type="entry name" value="NTF2-like"/>
    <property type="match status" value="1"/>
</dbReference>
<organism evidence="2 3">
    <name type="scientific">Saccharothrix carnea</name>
    <dbReference type="NCBI Taxonomy" id="1280637"/>
    <lineage>
        <taxon>Bacteria</taxon>
        <taxon>Bacillati</taxon>
        <taxon>Actinomycetota</taxon>
        <taxon>Actinomycetes</taxon>
        <taxon>Pseudonocardiales</taxon>
        <taxon>Pseudonocardiaceae</taxon>
        <taxon>Saccharothrix</taxon>
    </lineage>
</organism>
<dbReference type="InterPro" id="IPR002347">
    <property type="entry name" value="SDR_fam"/>
</dbReference>
<sequence length="345" mass="36260">MFMSGVVIIGAGPGIGLSVARRFAREGWSVAVVARSEVKLTAVAESLAGVPVFARAADSTDETALRSALDAVSERIGVPDVVVYNAAVIRADLPGELSVAGHQDAWAVNVVGAITAAAHVAPAMARRGSGSFIITGGMPEPKPAYVSLSLGKAGVRALVGLLDEQYGPAGVHVATVTVDGPVAPGTAFDPDDIAEHYWRLHTQPRHRWEREVVHSTHGRARAAEEAGADSIVADLVGAWQTAFDDRRWSDIVSLFAEDAVFQGLTPSLLVGPAEISAYYHAVPNGFRATAKVLHATALGDGIVAGFADATFTTPTSEPRPIRLSIIAQRIADRWLIRQYHAAALS</sequence>
<keyword evidence="3" id="KW-1185">Reference proteome</keyword>
<dbReference type="EMBL" id="PYAX01000007">
    <property type="protein sequence ID" value="PSL54280.1"/>
    <property type="molecule type" value="Genomic_DNA"/>
</dbReference>
<dbReference type="InterPro" id="IPR036291">
    <property type="entry name" value="NAD(P)-bd_dom_sf"/>
</dbReference>
<comment type="caution">
    <text evidence="2">The sequence shown here is derived from an EMBL/GenBank/DDBJ whole genome shotgun (WGS) entry which is preliminary data.</text>
</comment>
<dbReference type="Gene3D" id="3.40.50.720">
    <property type="entry name" value="NAD(P)-binding Rossmann-like Domain"/>
    <property type="match status" value="1"/>
</dbReference>